<comment type="caution">
    <text evidence="6">The sequence shown here is derived from an EMBL/GenBank/DDBJ whole genome shotgun (WGS) entry which is preliminary data.</text>
</comment>
<protein>
    <submittedName>
        <fullName evidence="6">Uncharacterized protein</fullName>
    </submittedName>
</protein>
<dbReference type="EMBL" id="JACKWZ010000010">
    <property type="protein sequence ID" value="KAF9423281.1"/>
    <property type="molecule type" value="Genomic_DNA"/>
</dbReference>
<dbReference type="AlphaFoldDB" id="A0A835LAK5"/>
<keyword evidence="3" id="KW-0677">Repeat</keyword>
<dbReference type="PANTHER" id="PTHR24369">
    <property type="entry name" value="ANTIGEN BSP, PUTATIVE-RELATED"/>
    <property type="match status" value="1"/>
</dbReference>
<feature type="region of interest" description="Disordered" evidence="4">
    <location>
        <begin position="581"/>
        <end position="746"/>
    </location>
</feature>
<dbReference type="Proteomes" id="UP000648187">
    <property type="component" value="Unassembled WGS sequence"/>
</dbReference>
<evidence type="ECO:0000256" key="3">
    <source>
        <dbReference type="ARBA" id="ARBA00022737"/>
    </source>
</evidence>
<keyword evidence="7" id="KW-1185">Reference proteome</keyword>
<dbReference type="Pfam" id="PF13855">
    <property type="entry name" value="LRR_8"/>
    <property type="match status" value="1"/>
</dbReference>
<gene>
    <name evidence="6" type="ORF">HW555_001350</name>
</gene>
<keyword evidence="5" id="KW-1133">Transmembrane helix</keyword>
<keyword evidence="2" id="KW-0732">Signal</keyword>
<keyword evidence="1" id="KW-0433">Leucine-rich repeat</keyword>
<name>A0A835LAK5_SPOEX</name>
<feature type="region of interest" description="Disordered" evidence="4">
    <location>
        <begin position="497"/>
        <end position="516"/>
    </location>
</feature>
<evidence type="ECO:0000313" key="7">
    <source>
        <dbReference type="Proteomes" id="UP000648187"/>
    </source>
</evidence>
<evidence type="ECO:0000313" key="6">
    <source>
        <dbReference type="EMBL" id="KAF9423281.1"/>
    </source>
</evidence>
<feature type="compositionally biased region" description="Polar residues" evidence="4">
    <location>
        <begin position="723"/>
        <end position="739"/>
    </location>
</feature>
<dbReference type="InterPro" id="IPR001611">
    <property type="entry name" value="Leu-rich_rpt"/>
</dbReference>
<evidence type="ECO:0000256" key="5">
    <source>
        <dbReference type="SAM" id="Phobius"/>
    </source>
</evidence>
<dbReference type="InterPro" id="IPR032675">
    <property type="entry name" value="LRR_dom_sf"/>
</dbReference>
<accession>A0A835LAK5</accession>
<keyword evidence="5" id="KW-0812">Transmembrane</keyword>
<dbReference type="SUPFAM" id="SSF52075">
    <property type="entry name" value="Outer arm dynein light chain 1"/>
    <property type="match status" value="1"/>
</dbReference>
<dbReference type="GO" id="GO:0005886">
    <property type="term" value="C:plasma membrane"/>
    <property type="evidence" value="ECO:0007669"/>
    <property type="project" value="TreeGrafter"/>
</dbReference>
<dbReference type="PROSITE" id="PS51450">
    <property type="entry name" value="LRR"/>
    <property type="match status" value="2"/>
</dbReference>
<feature type="transmembrane region" description="Helical" evidence="5">
    <location>
        <begin position="545"/>
        <end position="566"/>
    </location>
</feature>
<organism evidence="6 7">
    <name type="scientific">Spodoptera exigua</name>
    <name type="common">Beet armyworm</name>
    <name type="synonym">Noctua fulgens</name>
    <dbReference type="NCBI Taxonomy" id="7107"/>
    <lineage>
        <taxon>Eukaryota</taxon>
        <taxon>Metazoa</taxon>
        <taxon>Ecdysozoa</taxon>
        <taxon>Arthropoda</taxon>
        <taxon>Hexapoda</taxon>
        <taxon>Insecta</taxon>
        <taxon>Pterygota</taxon>
        <taxon>Neoptera</taxon>
        <taxon>Endopterygota</taxon>
        <taxon>Lepidoptera</taxon>
        <taxon>Glossata</taxon>
        <taxon>Ditrysia</taxon>
        <taxon>Noctuoidea</taxon>
        <taxon>Noctuidae</taxon>
        <taxon>Amphipyrinae</taxon>
        <taxon>Spodoptera</taxon>
    </lineage>
</organism>
<proteinExistence type="predicted"/>
<evidence type="ECO:0000256" key="4">
    <source>
        <dbReference type="SAM" id="MobiDB-lite"/>
    </source>
</evidence>
<reference evidence="6" key="1">
    <citation type="submission" date="2020-08" db="EMBL/GenBank/DDBJ databases">
        <title>Spodoptera exigua strain:BAW_Kor-Di-RS1 Genome sequencing and assembly.</title>
        <authorList>
            <person name="Kim J."/>
            <person name="Nam H.Y."/>
            <person name="Kwon M."/>
            <person name="Choi J.H."/>
            <person name="Cho S.R."/>
            <person name="Kim G.-H."/>
        </authorList>
    </citation>
    <scope>NUCLEOTIDE SEQUENCE</scope>
    <source>
        <strain evidence="6">BAW_Kor-Di-RS1</strain>
        <tissue evidence="6">Whole-body</tissue>
    </source>
</reference>
<dbReference type="PANTHER" id="PTHR24369:SF210">
    <property type="entry name" value="CHAOPTIN-RELATED"/>
    <property type="match status" value="1"/>
</dbReference>
<feature type="compositionally biased region" description="Polar residues" evidence="4">
    <location>
        <begin position="642"/>
        <end position="668"/>
    </location>
</feature>
<keyword evidence="5" id="KW-0472">Membrane</keyword>
<feature type="compositionally biased region" description="Basic and acidic residues" evidence="4">
    <location>
        <begin position="582"/>
        <end position="595"/>
    </location>
</feature>
<evidence type="ECO:0000256" key="2">
    <source>
        <dbReference type="ARBA" id="ARBA00022729"/>
    </source>
</evidence>
<evidence type="ECO:0000256" key="1">
    <source>
        <dbReference type="ARBA" id="ARBA00022614"/>
    </source>
</evidence>
<dbReference type="Gene3D" id="3.80.10.10">
    <property type="entry name" value="Ribonuclease Inhibitor"/>
    <property type="match status" value="1"/>
</dbReference>
<sequence length="794" mass="87583">MLAPVGPWARGSKQYAPATSFGITFAQMGNWLLPARVTLNHFIARPSAPRMLLPGHAVINERKRVDSNCRLTAVAIIGEVETVIDQGTVSSCRDQVKMTWLRVSACFLALSVLIAPTLAAVCPDGCVCNTTRDGLHRATCSSLSELYKFTLRQKHHNINILDLSHNNITKLNHELDRLTEVVTLDLSTNGIQTLNKFFHNAKKLVHLNLANNRIQKLSFVYLPSSVSSLDLTNNLLKDVPSDLGHLPSLEHLEMEGNPLDCSCENILARDRLLIANVYIDNVKCASPAKFEGKSWLELKTKDICKVPKTENNLLDMMMGDQPIDAVKIGEETTALKSMPLVAKSDLEDGTVIQGNDVVEDDDQLQFLKVGHTSPSPFNTIEGSGDGNDEHTTMIIFMEPKMNRKLEKDLLAADEVIAAETEPTTEDPIEGSGEGSGDILIGVDESHGYEETTTEPYVDLNPEPVHRYFDNDNNTGTEFPIPEPPSVYQGGVNWNVASPPEVTTEKVTSPTPRDTTMSEQIRVTQASEVYGQIRDENENPAPHKTGTYVCIAIIVILLVGLIGFAIIKGQMRKRRDRRLLRQQKRDVEKASKEMVDMNKSLLGKPAGGIEAPVDKKVNGKYELVPTHETPLKKTENGELGNGMNHSNNNGTRTDSPRDTNQNKNSSRDNNLVDDIPQQHETSFDSDPASPDSRKDTNSLSSEDIFVPINDDDNLKLNGTRDSDISQPLINGDQNTDSDFLSPSREYVPVYSPDMGRVRIKMTETPKPKTPVLVTRSRSNAGDIIITPADSPKSTT</sequence>
<feature type="region of interest" description="Disordered" evidence="4">
    <location>
        <begin position="419"/>
        <end position="438"/>
    </location>
</feature>
<dbReference type="InterPro" id="IPR050541">
    <property type="entry name" value="LRR_TM_domain-containing"/>
</dbReference>
<feature type="region of interest" description="Disordered" evidence="4">
    <location>
        <begin position="762"/>
        <end position="794"/>
    </location>
</feature>
<feature type="compositionally biased region" description="Basic and acidic residues" evidence="4">
    <location>
        <begin position="711"/>
        <end position="722"/>
    </location>
</feature>
<feature type="compositionally biased region" description="Polar residues" evidence="4">
    <location>
        <begin position="504"/>
        <end position="516"/>
    </location>
</feature>